<proteinExistence type="predicted"/>
<sequence>MSTPWLSKDFKPSSKSRSRSRSRSLEEEKRTCIDEFGRTVPVKSRSRSRSRSRERRRRSFERSRGRFSRESNRSRNDRRSTSREQGRRNDKFVRQRRRRSGSSCSGDDDKLRPVASHNPKYENARLFVANLNCSQVTKGDLLDHFKKYGEVIDVLVHPKNYAFIQYGKEEDAKLAVEGESGSTFQGRRLDVKMAIYGKRGNAPTRGGLGRGKKGAGPDREWSASRDETYDDFRPRGHRPQPPRYP</sequence>
<keyword evidence="6" id="KW-1185">Reference proteome</keyword>
<dbReference type="PROSITE" id="PS50102">
    <property type="entry name" value="RRM"/>
    <property type="match status" value="1"/>
</dbReference>
<dbReference type="PANTHER" id="PTHR13968">
    <property type="entry name" value="HETEROGENEOUS NUCLEAR RIBONUCLEOPROTEIN"/>
    <property type="match status" value="1"/>
</dbReference>
<protein>
    <recommendedName>
        <fullName evidence="4">RRM domain-containing protein</fullName>
    </recommendedName>
</protein>
<dbReference type="STRING" id="188477.A0A433SLI3"/>
<feature type="compositionally biased region" description="Basic and acidic residues" evidence="3">
    <location>
        <begin position="60"/>
        <end position="93"/>
    </location>
</feature>
<dbReference type="InterPro" id="IPR012677">
    <property type="entry name" value="Nucleotide-bd_a/b_plait_sf"/>
</dbReference>
<reference evidence="5 6" key="1">
    <citation type="submission" date="2019-01" db="EMBL/GenBank/DDBJ databases">
        <title>A draft genome assembly of the solar-powered sea slug Elysia chlorotica.</title>
        <authorList>
            <person name="Cai H."/>
            <person name="Li Q."/>
            <person name="Fang X."/>
            <person name="Li J."/>
            <person name="Curtis N.E."/>
            <person name="Altenburger A."/>
            <person name="Shibata T."/>
            <person name="Feng M."/>
            <person name="Maeda T."/>
            <person name="Schwartz J.A."/>
            <person name="Shigenobu S."/>
            <person name="Lundholm N."/>
            <person name="Nishiyama T."/>
            <person name="Yang H."/>
            <person name="Hasebe M."/>
            <person name="Li S."/>
            <person name="Pierce S.K."/>
            <person name="Wang J."/>
        </authorList>
    </citation>
    <scope>NUCLEOTIDE SEQUENCE [LARGE SCALE GENOMIC DNA]</scope>
    <source>
        <strain evidence="5">EC2010</strain>
        <tissue evidence="5">Whole organism of an adult</tissue>
    </source>
</reference>
<feature type="region of interest" description="Disordered" evidence="3">
    <location>
        <begin position="1"/>
        <end position="117"/>
    </location>
</feature>
<dbReference type="InterPro" id="IPR035979">
    <property type="entry name" value="RBD_domain_sf"/>
</dbReference>
<dbReference type="Proteomes" id="UP000271974">
    <property type="component" value="Unassembled WGS sequence"/>
</dbReference>
<feature type="compositionally biased region" description="Basic residues" evidence="3">
    <location>
        <begin position="235"/>
        <end position="245"/>
    </location>
</feature>
<dbReference type="SMART" id="SM00360">
    <property type="entry name" value="RRM"/>
    <property type="match status" value="1"/>
</dbReference>
<dbReference type="InterPro" id="IPR000504">
    <property type="entry name" value="RRM_dom"/>
</dbReference>
<feature type="compositionally biased region" description="Basic residues" evidence="3">
    <location>
        <begin position="44"/>
        <end position="59"/>
    </location>
</feature>
<dbReference type="EMBL" id="RQTK01001516">
    <property type="protein sequence ID" value="RUS69994.1"/>
    <property type="molecule type" value="Genomic_DNA"/>
</dbReference>
<evidence type="ECO:0000313" key="5">
    <source>
        <dbReference type="EMBL" id="RUS69994.1"/>
    </source>
</evidence>
<organism evidence="5 6">
    <name type="scientific">Elysia chlorotica</name>
    <name type="common">Eastern emerald elysia</name>
    <name type="synonym">Sea slug</name>
    <dbReference type="NCBI Taxonomy" id="188477"/>
    <lineage>
        <taxon>Eukaryota</taxon>
        <taxon>Metazoa</taxon>
        <taxon>Spiralia</taxon>
        <taxon>Lophotrochozoa</taxon>
        <taxon>Mollusca</taxon>
        <taxon>Gastropoda</taxon>
        <taxon>Heterobranchia</taxon>
        <taxon>Euthyneura</taxon>
        <taxon>Panpulmonata</taxon>
        <taxon>Sacoglossa</taxon>
        <taxon>Placobranchoidea</taxon>
        <taxon>Plakobranchidae</taxon>
        <taxon>Elysia</taxon>
    </lineage>
</organism>
<evidence type="ECO:0000259" key="4">
    <source>
        <dbReference type="PROSITE" id="PS50102"/>
    </source>
</evidence>
<evidence type="ECO:0000256" key="3">
    <source>
        <dbReference type="SAM" id="MobiDB-lite"/>
    </source>
</evidence>
<dbReference type="OrthoDB" id="5382468at2759"/>
<dbReference type="GO" id="GO:0005634">
    <property type="term" value="C:nucleus"/>
    <property type="evidence" value="ECO:0007669"/>
    <property type="project" value="TreeGrafter"/>
</dbReference>
<feature type="region of interest" description="Disordered" evidence="3">
    <location>
        <begin position="198"/>
        <end position="245"/>
    </location>
</feature>
<feature type="non-terminal residue" evidence="5">
    <location>
        <position position="245"/>
    </location>
</feature>
<name>A0A433SLI3_ELYCH</name>
<dbReference type="Gene3D" id="3.30.70.330">
    <property type="match status" value="1"/>
</dbReference>
<feature type="compositionally biased region" description="Basic and acidic residues" evidence="3">
    <location>
        <begin position="23"/>
        <end position="37"/>
    </location>
</feature>
<dbReference type="PANTHER" id="PTHR13968:SF26">
    <property type="entry name" value="RRM DOMAIN-CONTAINING PROTEIN"/>
    <property type="match status" value="1"/>
</dbReference>
<dbReference type="Pfam" id="PF00076">
    <property type="entry name" value="RRM_1"/>
    <property type="match status" value="1"/>
</dbReference>
<evidence type="ECO:0000256" key="2">
    <source>
        <dbReference type="PROSITE-ProRule" id="PRU00176"/>
    </source>
</evidence>
<feature type="compositionally biased region" description="Basic and acidic residues" evidence="3">
    <location>
        <begin position="215"/>
        <end position="234"/>
    </location>
</feature>
<gene>
    <name evidence="5" type="ORF">EGW08_022239</name>
</gene>
<dbReference type="InterPro" id="IPR051186">
    <property type="entry name" value="RRM_HNRPC/RALY_subfam"/>
</dbReference>
<dbReference type="GO" id="GO:0003723">
    <property type="term" value="F:RNA binding"/>
    <property type="evidence" value="ECO:0007669"/>
    <property type="project" value="UniProtKB-UniRule"/>
</dbReference>
<evidence type="ECO:0000313" key="6">
    <source>
        <dbReference type="Proteomes" id="UP000271974"/>
    </source>
</evidence>
<dbReference type="SUPFAM" id="SSF54928">
    <property type="entry name" value="RNA-binding domain, RBD"/>
    <property type="match status" value="1"/>
</dbReference>
<keyword evidence="1 2" id="KW-0694">RNA-binding</keyword>
<evidence type="ECO:0000256" key="1">
    <source>
        <dbReference type="ARBA" id="ARBA00022884"/>
    </source>
</evidence>
<dbReference type="AlphaFoldDB" id="A0A433SLI3"/>
<comment type="caution">
    <text evidence="5">The sequence shown here is derived from an EMBL/GenBank/DDBJ whole genome shotgun (WGS) entry which is preliminary data.</text>
</comment>
<accession>A0A433SLI3</accession>
<feature type="domain" description="RRM" evidence="4">
    <location>
        <begin position="124"/>
        <end position="196"/>
    </location>
</feature>